<keyword evidence="9" id="KW-0472">Membrane</keyword>
<evidence type="ECO:0000313" key="11">
    <source>
        <dbReference type="EMBL" id="SCV70921.1"/>
    </source>
</evidence>
<dbReference type="GO" id="GO:0016985">
    <property type="term" value="F:mannan endo-1,4-beta-mannosidase activity"/>
    <property type="evidence" value="ECO:0007669"/>
    <property type="project" value="UniProtKB-EC"/>
</dbReference>
<sequence>MAVCAPHISQSVDGLPAALGGVLRIGVWPSTRASDNGRCTAHCPARSEMASSSSSSFSPSPTLPTLPRVRHHFRAKPSALSLSRNRIAACLGTASSPAHLLSSSSQLKVKPATSFVTRDGSRLMLEDRPWVAVGPNIYWLGQDENVQPNPAWPSQSRVLEAMAIAATMGANTIRSTTLGVSVGNSRSVEPSLGTFNETALETIDFALSAARIYGLRLIIPLIDQYDYYHGGIPTFLRWRNLSATNPKADFAPFYDTTSQVYSDFALYVTTLLSHRSNLTNLTMAEDPTVLAFETGNELGGWGGNNYPPPSEWTTSIAKLIKSLAPNTLVIDGSYGVHKASLSINEVDIVSDHAYPPYSYNVRKAASLAHSGGKAFILGEFDWTNRYYFPLTYLAVLIPAVLAGLIWLLPARWWPWHASLGCFCCRGRKRRRRQAKAFYVEVRHNDSMRLLPTSVSLVEDSKYAFPPPSTPVNASSGALPPLDERRSLLDETVPIRHWHFSLFILLLAAPLGAIIHTFLPTPLSSFLPAVEGLASDRKLSGSFYWSLFGKDSTCCQYVPHGDGYTLHYPSDPGFVDGSGRNVIELTKHAYKLSKNGTWWGAGVSSLSLKGLPSVQCPQNSSTTTGRTDLKKEELWKSVKATEL</sequence>
<dbReference type="InterPro" id="IPR017853">
    <property type="entry name" value="GH"/>
</dbReference>
<feature type="domain" description="Glycoside hydrolase family 5" evidence="10">
    <location>
        <begin position="114"/>
        <end position="343"/>
    </location>
</feature>
<dbReference type="AlphaFoldDB" id="A0A238FFM2"/>
<dbReference type="PANTHER" id="PTHR31451">
    <property type="match status" value="1"/>
</dbReference>
<feature type="transmembrane region" description="Helical" evidence="9">
    <location>
        <begin position="386"/>
        <end position="408"/>
    </location>
</feature>
<dbReference type="GO" id="GO:0005576">
    <property type="term" value="C:extracellular region"/>
    <property type="evidence" value="ECO:0007669"/>
    <property type="project" value="UniProtKB-SubCell"/>
</dbReference>
<name>A0A238FFM2_9BASI</name>
<keyword evidence="6" id="KW-0732">Signal</keyword>
<dbReference type="STRING" id="269621.A0A238FFM2"/>
<keyword evidence="7" id="KW-0378">Hydrolase</keyword>
<evidence type="ECO:0000256" key="5">
    <source>
        <dbReference type="ARBA" id="ARBA00022525"/>
    </source>
</evidence>
<proteinExistence type="inferred from homology"/>
<comment type="catalytic activity">
    <reaction evidence="1">
        <text>Random hydrolysis of (1-&gt;4)-beta-D-mannosidic linkages in mannans, galactomannans and glucomannans.</text>
        <dbReference type="EC" id="3.2.1.78"/>
    </reaction>
</comment>
<evidence type="ECO:0000256" key="4">
    <source>
        <dbReference type="ARBA" id="ARBA00012706"/>
    </source>
</evidence>
<evidence type="ECO:0000256" key="6">
    <source>
        <dbReference type="ARBA" id="ARBA00022729"/>
    </source>
</evidence>
<evidence type="ECO:0000256" key="2">
    <source>
        <dbReference type="ARBA" id="ARBA00004613"/>
    </source>
</evidence>
<evidence type="ECO:0000256" key="1">
    <source>
        <dbReference type="ARBA" id="ARBA00001678"/>
    </source>
</evidence>
<dbReference type="SUPFAM" id="SSF51445">
    <property type="entry name" value="(Trans)glycosidases"/>
    <property type="match status" value="1"/>
</dbReference>
<evidence type="ECO:0000313" key="12">
    <source>
        <dbReference type="Proteomes" id="UP000198372"/>
    </source>
</evidence>
<evidence type="ECO:0000256" key="7">
    <source>
        <dbReference type="ARBA" id="ARBA00022801"/>
    </source>
</evidence>
<dbReference type="InterPro" id="IPR045053">
    <property type="entry name" value="MAN-like"/>
</dbReference>
<dbReference type="EMBL" id="FMSP01000006">
    <property type="protein sequence ID" value="SCV70921.1"/>
    <property type="molecule type" value="Genomic_DNA"/>
</dbReference>
<evidence type="ECO:0000259" key="10">
    <source>
        <dbReference type="Pfam" id="PF26410"/>
    </source>
</evidence>
<dbReference type="OrthoDB" id="406631at2759"/>
<organism evidence="11 12">
    <name type="scientific">Microbotryum intermedium</name>
    <dbReference type="NCBI Taxonomy" id="269621"/>
    <lineage>
        <taxon>Eukaryota</taxon>
        <taxon>Fungi</taxon>
        <taxon>Dikarya</taxon>
        <taxon>Basidiomycota</taxon>
        <taxon>Pucciniomycotina</taxon>
        <taxon>Microbotryomycetes</taxon>
        <taxon>Microbotryales</taxon>
        <taxon>Microbotryaceae</taxon>
        <taxon>Microbotryum</taxon>
    </lineage>
</organism>
<gene>
    <name evidence="11" type="ORF">BQ2448_3683</name>
</gene>
<accession>A0A238FFM2</accession>
<keyword evidence="9" id="KW-1133">Transmembrane helix</keyword>
<dbReference type="EC" id="3.2.1.78" evidence="4"/>
<reference evidence="12" key="1">
    <citation type="submission" date="2016-09" db="EMBL/GenBank/DDBJ databases">
        <authorList>
            <person name="Jeantristanb JTB J.-T."/>
            <person name="Ricardo R."/>
        </authorList>
    </citation>
    <scope>NUCLEOTIDE SEQUENCE [LARGE SCALE GENOMIC DNA]</scope>
</reference>
<dbReference type="Pfam" id="PF26410">
    <property type="entry name" value="GH5_mannosidase"/>
    <property type="match status" value="1"/>
</dbReference>
<dbReference type="Gene3D" id="3.20.20.80">
    <property type="entry name" value="Glycosidases"/>
    <property type="match status" value="1"/>
</dbReference>
<keyword evidence="9" id="KW-0812">Transmembrane</keyword>
<evidence type="ECO:0000256" key="8">
    <source>
        <dbReference type="ARBA" id="ARBA00023295"/>
    </source>
</evidence>
<protein>
    <recommendedName>
        <fullName evidence="4">mannan endo-1,4-beta-mannosidase</fullName>
        <ecNumber evidence="4">3.2.1.78</ecNumber>
    </recommendedName>
</protein>
<evidence type="ECO:0000256" key="9">
    <source>
        <dbReference type="SAM" id="Phobius"/>
    </source>
</evidence>
<dbReference type="Proteomes" id="UP000198372">
    <property type="component" value="Unassembled WGS sequence"/>
</dbReference>
<dbReference type="PANTHER" id="PTHR31451:SF39">
    <property type="entry name" value="MANNAN ENDO-1,4-BETA-MANNOSIDASE 1"/>
    <property type="match status" value="1"/>
</dbReference>
<evidence type="ECO:0000256" key="3">
    <source>
        <dbReference type="ARBA" id="ARBA00005641"/>
    </source>
</evidence>
<comment type="similarity">
    <text evidence="3">Belongs to the glycosyl hydrolase 5 (cellulase A) family.</text>
</comment>
<keyword evidence="8" id="KW-0326">Glycosidase</keyword>
<dbReference type="InterPro" id="IPR001547">
    <property type="entry name" value="Glyco_hydro_5"/>
</dbReference>
<comment type="subcellular location">
    <subcellularLocation>
        <location evidence="2">Secreted</location>
    </subcellularLocation>
</comment>
<keyword evidence="12" id="KW-1185">Reference proteome</keyword>
<keyword evidence="5" id="KW-0964">Secreted</keyword>
<feature type="transmembrane region" description="Helical" evidence="9">
    <location>
        <begin position="499"/>
        <end position="518"/>
    </location>
</feature>